<dbReference type="PANTHER" id="PTHR35526:SF3">
    <property type="entry name" value="ANTI-SIGMA-F FACTOR RSBW"/>
    <property type="match status" value="1"/>
</dbReference>
<dbReference type="Proteomes" id="UP001551582">
    <property type="component" value="Unassembled WGS sequence"/>
</dbReference>
<keyword evidence="1" id="KW-0723">Serine/threonine-protein kinase</keyword>
<name>A0ABV3DYT2_9ACTN</name>
<dbReference type="Pfam" id="PF13581">
    <property type="entry name" value="HATPase_c_2"/>
    <property type="match status" value="1"/>
</dbReference>
<feature type="domain" description="Histidine kinase/HSP90-like ATPase" evidence="3">
    <location>
        <begin position="40"/>
        <end position="161"/>
    </location>
</feature>
<dbReference type="InterPro" id="IPR036890">
    <property type="entry name" value="HATPase_C_sf"/>
</dbReference>
<comment type="caution">
    <text evidence="4">The sequence shown here is derived from an EMBL/GenBank/DDBJ whole genome shotgun (WGS) entry which is preliminary data.</text>
</comment>
<accession>A0ABV3DYT2</accession>
<keyword evidence="1" id="KW-0418">Kinase</keyword>
<sequence length="192" mass="20172">MLTGTVTSGDEPRRDSAPLTSDTVPLVDEASELPSAAAQFTSSPRGARLARRFAVRCVEAWGHPPASDVSCAIALVVGELAANAVRHGRVPGRDFVLRLLLDEVAGLVRVEVADAAATKRLPTSTSPAAPEGESGRGLLLVEALAVRWGSAPRHPLGKTVWAEVPTETPPHPWIDSVATAHHTKARPSAGHR</sequence>
<evidence type="ECO:0000259" key="3">
    <source>
        <dbReference type="Pfam" id="PF13581"/>
    </source>
</evidence>
<dbReference type="InterPro" id="IPR003594">
    <property type="entry name" value="HATPase_dom"/>
</dbReference>
<dbReference type="RefSeq" id="WP_359976624.1">
    <property type="nucleotide sequence ID" value="NZ_JBEZLS010000002.1"/>
</dbReference>
<dbReference type="PANTHER" id="PTHR35526">
    <property type="entry name" value="ANTI-SIGMA-F FACTOR RSBW-RELATED"/>
    <property type="match status" value="1"/>
</dbReference>
<dbReference type="Gene3D" id="3.30.565.10">
    <property type="entry name" value="Histidine kinase-like ATPase, C-terminal domain"/>
    <property type="match status" value="1"/>
</dbReference>
<organism evidence="4 5">
    <name type="scientific">Streptomyces griseoloalbus</name>
    <dbReference type="NCBI Taxonomy" id="67303"/>
    <lineage>
        <taxon>Bacteria</taxon>
        <taxon>Bacillati</taxon>
        <taxon>Actinomycetota</taxon>
        <taxon>Actinomycetes</taxon>
        <taxon>Kitasatosporales</taxon>
        <taxon>Streptomycetaceae</taxon>
        <taxon>Streptomyces</taxon>
    </lineage>
</organism>
<keyword evidence="5" id="KW-1185">Reference proteome</keyword>
<protein>
    <submittedName>
        <fullName evidence="4">ATP-binding protein</fullName>
    </submittedName>
</protein>
<evidence type="ECO:0000256" key="2">
    <source>
        <dbReference type="SAM" id="MobiDB-lite"/>
    </source>
</evidence>
<evidence type="ECO:0000313" key="4">
    <source>
        <dbReference type="EMBL" id="MEU9350062.1"/>
    </source>
</evidence>
<gene>
    <name evidence="4" type="ORF">AB0D65_03365</name>
</gene>
<dbReference type="SUPFAM" id="SSF55874">
    <property type="entry name" value="ATPase domain of HSP90 chaperone/DNA topoisomerase II/histidine kinase"/>
    <property type="match status" value="1"/>
</dbReference>
<dbReference type="GO" id="GO:0005524">
    <property type="term" value="F:ATP binding"/>
    <property type="evidence" value="ECO:0007669"/>
    <property type="project" value="UniProtKB-KW"/>
</dbReference>
<reference evidence="4 5" key="1">
    <citation type="submission" date="2024-06" db="EMBL/GenBank/DDBJ databases">
        <title>The Natural Products Discovery Center: Release of the First 8490 Sequenced Strains for Exploring Actinobacteria Biosynthetic Diversity.</title>
        <authorList>
            <person name="Kalkreuter E."/>
            <person name="Kautsar S.A."/>
            <person name="Yang D."/>
            <person name="Bader C.D."/>
            <person name="Teijaro C.N."/>
            <person name="Fluegel L."/>
            <person name="Davis C.M."/>
            <person name="Simpson J.R."/>
            <person name="Lauterbach L."/>
            <person name="Steele A.D."/>
            <person name="Gui C."/>
            <person name="Meng S."/>
            <person name="Li G."/>
            <person name="Viehrig K."/>
            <person name="Ye F."/>
            <person name="Su P."/>
            <person name="Kiefer A.F."/>
            <person name="Nichols A."/>
            <person name="Cepeda A.J."/>
            <person name="Yan W."/>
            <person name="Fan B."/>
            <person name="Jiang Y."/>
            <person name="Adhikari A."/>
            <person name="Zheng C.-J."/>
            <person name="Schuster L."/>
            <person name="Cowan T.M."/>
            <person name="Smanski M.J."/>
            <person name="Chevrette M.G."/>
            <person name="De Carvalho L.P.S."/>
            <person name="Shen B."/>
        </authorList>
    </citation>
    <scope>NUCLEOTIDE SEQUENCE [LARGE SCALE GENOMIC DNA]</scope>
    <source>
        <strain evidence="4 5">NPDC048274</strain>
    </source>
</reference>
<keyword evidence="4" id="KW-0067">ATP-binding</keyword>
<keyword evidence="1" id="KW-0808">Transferase</keyword>
<feature type="region of interest" description="Disordered" evidence="2">
    <location>
        <begin position="1"/>
        <end position="21"/>
    </location>
</feature>
<evidence type="ECO:0000256" key="1">
    <source>
        <dbReference type="ARBA" id="ARBA00022527"/>
    </source>
</evidence>
<dbReference type="EMBL" id="JBEZLS010000002">
    <property type="protein sequence ID" value="MEU9350062.1"/>
    <property type="molecule type" value="Genomic_DNA"/>
</dbReference>
<dbReference type="InterPro" id="IPR050267">
    <property type="entry name" value="Anti-sigma-factor_SerPK"/>
</dbReference>
<dbReference type="CDD" id="cd16936">
    <property type="entry name" value="HATPase_RsbW-like"/>
    <property type="match status" value="1"/>
</dbReference>
<keyword evidence="4" id="KW-0547">Nucleotide-binding</keyword>
<proteinExistence type="predicted"/>
<evidence type="ECO:0000313" key="5">
    <source>
        <dbReference type="Proteomes" id="UP001551582"/>
    </source>
</evidence>